<protein>
    <submittedName>
        <fullName evidence="1">Uncharacterized protein</fullName>
    </submittedName>
</protein>
<dbReference type="EMBL" id="KV893296">
    <property type="protein sequence ID" value="OON19446.1"/>
    <property type="molecule type" value="Genomic_DNA"/>
</dbReference>
<reference evidence="1 2" key="1">
    <citation type="submission" date="2015-03" db="EMBL/GenBank/DDBJ databases">
        <title>Draft genome of the nematode, Opisthorchis viverrini.</title>
        <authorList>
            <person name="Mitreva M."/>
        </authorList>
    </citation>
    <scope>NUCLEOTIDE SEQUENCE [LARGE SCALE GENOMIC DNA]</scope>
    <source>
        <strain evidence="1">Khon Kaen</strain>
    </source>
</reference>
<organism evidence="1 2">
    <name type="scientific">Opisthorchis viverrini</name>
    <name type="common">Southeast Asian liver fluke</name>
    <dbReference type="NCBI Taxonomy" id="6198"/>
    <lineage>
        <taxon>Eukaryota</taxon>
        <taxon>Metazoa</taxon>
        <taxon>Spiralia</taxon>
        <taxon>Lophotrochozoa</taxon>
        <taxon>Platyhelminthes</taxon>
        <taxon>Trematoda</taxon>
        <taxon>Digenea</taxon>
        <taxon>Opisthorchiida</taxon>
        <taxon>Opisthorchiata</taxon>
        <taxon>Opisthorchiidae</taxon>
        <taxon>Opisthorchis</taxon>
    </lineage>
</organism>
<gene>
    <name evidence="1" type="ORF">X801_04689</name>
</gene>
<evidence type="ECO:0000313" key="2">
    <source>
        <dbReference type="Proteomes" id="UP000243686"/>
    </source>
</evidence>
<proteinExistence type="predicted"/>
<keyword evidence="2" id="KW-1185">Reference proteome</keyword>
<accession>A0A1S8WYE8</accession>
<dbReference type="AlphaFoldDB" id="A0A1S8WYE8"/>
<sequence>MLGLEIVFQTVYVRASMWVFARITQVGIRSLLDIIIFVHPTNPDGHRNTNIFGWQDGTCRLRAVDSITGRYFALEFIKEEVLHPYRSATHTLKMSDPLLSEMFRLRVLAMICEMQTADEYVLAYDLFSMNSMLYNSDMITRSRFLDAFFCASGPNVFFSQKDPPPRFV</sequence>
<name>A0A1S8WYE8_OPIVI</name>
<dbReference type="Proteomes" id="UP000243686">
    <property type="component" value="Unassembled WGS sequence"/>
</dbReference>
<evidence type="ECO:0000313" key="1">
    <source>
        <dbReference type="EMBL" id="OON19446.1"/>
    </source>
</evidence>